<feature type="compositionally biased region" description="Polar residues" evidence="3">
    <location>
        <begin position="142"/>
        <end position="153"/>
    </location>
</feature>
<comment type="similarity">
    <text evidence="1">Belongs to the NSRP1 family.</text>
</comment>
<dbReference type="Pfam" id="PF09745">
    <property type="entry name" value="NSRP1_N"/>
    <property type="match status" value="1"/>
</dbReference>
<dbReference type="STRING" id="215637.A0A4P9ZSW7"/>
<dbReference type="InterPro" id="IPR018612">
    <property type="entry name" value="NSRP1_N"/>
</dbReference>
<feature type="non-terminal residue" evidence="5">
    <location>
        <position position="1"/>
    </location>
</feature>
<protein>
    <submittedName>
        <fullName evidence="5">Coiled-coil domain-containing protein 55-domain containing protein</fullName>
    </submittedName>
</protein>
<dbReference type="AlphaFoldDB" id="A0A4P9ZSW7"/>
<organism evidence="5 6">
    <name type="scientific">Dimargaris cristalligena</name>
    <dbReference type="NCBI Taxonomy" id="215637"/>
    <lineage>
        <taxon>Eukaryota</taxon>
        <taxon>Fungi</taxon>
        <taxon>Fungi incertae sedis</taxon>
        <taxon>Zoopagomycota</taxon>
        <taxon>Kickxellomycotina</taxon>
        <taxon>Dimargaritomycetes</taxon>
        <taxon>Dimargaritales</taxon>
        <taxon>Dimargaritaceae</taxon>
        <taxon>Dimargaris</taxon>
    </lineage>
</organism>
<feature type="compositionally biased region" description="Basic and acidic residues" evidence="3">
    <location>
        <begin position="88"/>
        <end position="108"/>
    </location>
</feature>
<name>A0A4P9ZSW7_9FUNG</name>
<dbReference type="GO" id="GO:0000381">
    <property type="term" value="P:regulation of alternative mRNA splicing, via spliceosome"/>
    <property type="evidence" value="ECO:0007669"/>
    <property type="project" value="InterPro"/>
</dbReference>
<evidence type="ECO:0000259" key="4">
    <source>
        <dbReference type="Pfam" id="PF09745"/>
    </source>
</evidence>
<evidence type="ECO:0000313" key="5">
    <source>
        <dbReference type="EMBL" id="RKP36664.1"/>
    </source>
</evidence>
<feature type="region of interest" description="Disordered" evidence="3">
    <location>
        <begin position="82"/>
        <end position="108"/>
    </location>
</feature>
<proteinExistence type="inferred from homology"/>
<feature type="non-terminal residue" evidence="5">
    <location>
        <position position="291"/>
    </location>
</feature>
<evidence type="ECO:0000313" key="6">
    <source>
        <dbReference type="Proteomes" id="UP000268162"/>
    </source>
</evidence>
<evidence type="ECO:0000256" key="3">
    <source>
        <dbReference type="SAM" id="MobiDB-lite"/>
    </source>
</evidence>
<reference evidence="6" key="1">
    <citation type="journal article" date="2018" name="Nat. Microbiol.">
        <title>Leveraging single-cell genomics to expand the fungal tree of life.</title>
        <authorList>
            <person name="Ahrendt S.R."/>
            <person name="Quandt C.A."/>
            <person name="Ciobanu D."/>
            <person name="Clum A."/>
            <person name="Salamov A."/>
            <person name="Andreopoulos B."/>
            <person name="Cheng J.F."/>
            <person name="Woyke T."/>
            <person name="Pelin A."/>
            <person name="Henrissat B."/>
            <person name="Reynolds N.K."/>
            <person name="Benny G.L."/>
            <person name="Smith M.E."/>
            <person name="James T.Y."/>
            <person name="Grigoriev I.V."/>
        </authorList>
    </citation>
    <scope>NUCLEOTIDE SEQUENCE [LARGE SCALE GENOMIC DNA]</scope>
    <source>
        <strain evidence="6">RSA 468</strain>
    </source>
</reference>
<gene>
    <name evidence="5" type="ORF">BJ085DRAFT_11250</name>
</gene>
<dbReference type="PANTHER" id="PTHR47845">
    <property type="entry name" value="NUCLEAR SPECKLE SPLICING REGULATORY PROTEIN 1 HOMOLOG"/>
    <property type="match status" value="1"/>
</dbReference>
<keyword evidence="6" id="KW-1185">Reference proteome</keyword>
<dbReference type="InterPro" id="IPR053246">
    <property type="entry name" value="NS_splicing_regulatory_protein"/>
</dbReference>
<keyword evidence="2" id="KW-0175">Coiled coil</keyword>
<feature type="domain" description="Nuclear speckle splicing regulatory protein 1 N-terminal" evidence="4">
    <location>
        <begin position="2"/>
        <end position="107"/>
    </location>
</feature>
<evidence type="ECO:0000256" key="2">
    <source>
        <dbReference type="ARBA" id="ARBA00023054"/>
    </source>
</evidence>
<sequence>VDPSIYAYDEVFDAMKEAKDRAKAQRMTSASKNKPRYIENLIKVAQQRKEDHAVVRERRILEQQGIDDEQFGDKEVFVTGGYKKHKGTLQDKNQEEQRQQERDIRDRQRLEGAGLYRQFIERSTDDHRAVVQAGVLGKRDTTSTTNQSSAKSDTGSDDVQGLIHDAIKRGEEVVLNDDQQVVDKRQLLKPGLNIIPKKKLVVAPQSAGAGRPRGPSRFSSNRDTGAHRTAGLSSFNERKGSQPPGGHGPSSSDTSHLSPALLASLQRRNDEASIAAARERYLVRRQLRLDQ</sequence>
<dbReference type="Proteomes" id="UP000268162">
    <property type="component" value="Unassembled WGS sequence"/>
</dbReference>
<feature type="region of interest" description="Disordered" evidence="3">
    <location>
        <begin position="203"/>
        <end position="264"/>
    </location>
</feature>
<accession>A0A4P9ZSW7</accession>
<feature type="region of interest" description="Disordered" evidence="3">
    <location>
        <begin position="134"/>
        <end position="159"/>
    </location>
</feature>
<evidence type="ECO:0000256" key="1">
    <source>
        <dbReference type="ARBA" id="ARBA00010126"/>
    </source>
</evidence>
<dbReference type="PANTHER" id="PTHR47845:SF1">
    <property type="entry name" value="NUCLEAR SPECKLE SPLICING REGULATORY PROTEIN 1 HOMOLOG"/>
    <property type="match status" value="1"/>
</dbReference>
<dbReference type="EMBL" id="ML002615">
    <property type="protein sequence ID" value="RKP36664.1"/>
    <property type="molecule type" value="Genomic_DNA"/>
</dbReference>